<feature type="transmembrane region" description="Helical" evidence="1">
    <location>
        <begin position="7"/>
        <end position="29"/>
    </location>
</feature>
<comment type="caution">
    <text evidence="2">The sequence shown here is derived from an EMBL/GenBank/DDBJ whole genome shotgun (WGS) entry which is preliminary data.</text>
</comment>
<keyword evidence="1" id="KW-0472">Membrane</keyword>
<dbReference type="RefSeq" id="WP_055734391.1">
    <property type="nucleotide sequence ID" value="NZ_BMDY01000007.1"/>
</dbReference>
<name>A0ABQ1I187_9ALTE</name>
<proteinExistence type="predicted"/>
<keyword evidence="3" id="KW-1185">Reference proteome</keyword>
<evidence type="ECO:0000313" key="3">
    <source>
        <dbReference type="Proteomes" id="UP000651977"/>
    </source>
</evidence>
<keyword evidence="1" id="KW-0812">Transmembrane</keyword>
<evidence type="ECO:0000313" key="2">
    <source>
        <dbReference type="EMBL" id="GGB02757.1"/>
    </source>
</evidence>
<sequence>MKASWKWLLYTSMGLGLLLVLGGVALAMFSDISVSMGVRGVQIIAGIIGLGLLLLVPSKILLTLLLMKQKSTEQPANSKG</sequence>
<organism evidence="2 3">
    <name type="scientific">Agarivorans gilvus</name>
    <dbReference type="NCBI Taxonomy" id="680279"/>
    <lineage>
        <taxon>Bacteria</taxon>
        <taxon>Pseudomonadati</taxon>
        <taxon>Pseudomonadota</taxon>
        <taxon>Gammaproteobacteria</taxon>
        <taxon>Alteromonadales</taxon>
        <taxon>Alteromonadaceae</taxon>
        <taxon>Agarivorans</taxon>
    </lineage>
</organism>
<reference evidence="3" key="1">
    <citation type="journal article" date="2019" name="Int. J. Syst. Evol. Microbiol.">
        <title>The Global Catalogue of Microorganisms (GCM) 10K type strain sequencing project: providing services to taxonomists for standard genome sequencing and annotation.</title>
        <authorList>
            <consortium name="The Broad Institute Genomics Platform"/>
            <consortium name="The Broad Institute Genome Sequencing Center for Infectious Disease"/>
            <person name="Wu L."/>
            <person name="Ma J."/>
        </authorList>
    </citation>
    <scope>NUCLEOTIDE SEQUENCE [LARGE SCALE GENOMIC DNA]</scope>
    <source>
        <strain evidence="3">CGMCC 1.10131</strain>
    </source>
</reference>
<protein>
    <submittedName>
        <fullName evidence="2">Uncharacterized protein</fullName>
    </submittedName>
</protein>
<accession>A0ABQ1I187</accession>
<gene>
    <name evidence="2" type="ORF">GCM10007414_15140</name>
</gene>
<dbReference type="Proteomes" id="UP000651977">
    <property type="component" value="Unassembled WGS sequence"/>
</dbReference>
<evidence type="ECO:0000256" key="1">
    <source>
        <dbReference type="SAM" id="Phobius"/>
    </source>
</evidence>
<keyword evidence="1" id="KW-1133">Transmembrane helix</keyword>
<feature type="transmembrane region" description="Helical" evidence="1">
    <location>
        <begin position="41"/>
        <end position="66"/>
    </location>
</feature>
<dbReference type="EMBL" id="BMDY01000007">
    <property type="protein sequence ID" value="GGB02757.1"/>
    <property type="molecule type" value="Genomic_DNA"/>
</dbReference>